<dbReference type="EMBL" id="JAUCMV010000003">
    <property type="protein sequence ID" value="KAK0408693.1"/>
    <property type="molecule type" value="Genomic_DNA"/>
</dbReference>
<evidence type="ECO:0000256" key="1">
    <source>
        <dbReference type="SAM" id="SignalP"/>
    </source>
</evidence>
<feature type="chain" id="PRO_5041261759" evidence="1">
    <location>
        <begin position="20"/>
        <end position="477"/>
    </location>
</feature>
<name>A0AA39LT70_9BILA</name>
<protein>
    <submittedName>
        <fullName evidence="2">Uncharacterized protein</fullName>
    </submittedName>
</protein>
<dbReference type="AlphaFoldDB" id="A0AA39LT70"/>
<dbReference type="Proteomes" id="UP001175271">
    <property type="component" value="Unassembled WGS sequence"/>
</dbReference>
<keyword evidence="1" id="KW-0732">Signal</keyword>
<sequence length="477" mass="51953">MDKKRLLLLLLLFILRVNARVRFTYLGDTKFDGKFDLKTVVNTVHDCTTRAHSSKRIGFRIMVFGTTMSCEMLASFTKFQQAPENGAHDYILNTNSEDKCTESMKGNVTEFISGECTLNSDGCGLLDKIRDYCTFIGSDIANCVSSKNDVTSVECPPDQDKVGVKKGVVLCCPKGQTFAEENDGKAFCCPSNTEFKGIVGNKTVCCNPGENYEEGWEQCCPDGKSLKTGEDGLKMCCDGDLFPSKSPKGTACCPKGEVPVKMSGSGNMCCPKGEVLKGEIGSLPICCNATDTYKPNTNRCCPKGTSLVKSNDLEHCCKDGLTPSMSADEEIGCCPKDETFAKAEGGIDYCCPQGKVFEEIKKGKATCCKSETVLKGYLKDGKPACCPEELAFNSTFGYCCCKECIIISKAPLKCAIVHDFKTEKPFTIEEFTDLCKDSTPLDTLNPPNGPRLPKDMAPGKAYMTKKAVCGLPHYEME</sequence>
<comment type="caution">
    <text evidence="2">The sequence shown here is derived from an EMBL/GenBank/DDBJ whole genome shotgun (WGS) entry which is preliminary data.</text>
</comment>
<evidence type="ECO:0000313" key="2">
    <source>
        <dbReference type="EMBL" id="KAK0408693.1"/>
    </source>
</evidence>
<gene>
    <name evidence="2" type="ORF">QR680_004104</name>
</gene>
<evidence type="ECO:0000313" key="3">
    <source>
        <dbReference type="Proteomes" id="UP001175271"/>
    </source>
</evidence>
<organism evidence="2 3">
    <name type="scientific">Steinernema hermaphroditum</name>
    <dbReference type="NCBI Taxonomy" id="289476"/>
    <lineage>
        <taxon>Eukaryota</taxon>
        <taxon>Metazoa</taxon>
        <taxon>Ecdysozoa</taxon>
        <taxon>Nematoda</taxon>
        <taxon>Chromadorea</taxon>
        <taxon>Rhabditida</taxon>
        <taxon>Tylenchina</taxon>
        <taxon>Panagrolaimomorpha</taxon>
        <taxon>Strongyloidoidea</taxon>
        <taxon>Steinernematidae</taxon>
        <taxon>Steinernema</taxon>
    </lineage>
</organism>
<reference evidence="2" key="1">
    <citation type="submission" date="2023-06" db="EMBL/GenBank/DDBJ databases">
        <title>Genomic analysis of the entomopathogenic nematode Steinernema hermaphroditum.</title>
        <authorList>
            <person name="Schwarz E.M."/>
            <person name="Heppert J.K."/>
            <person name="Baniya A."/>
            <person name="Schwartz H.T."/>
            <person name="Tan C.-H."/>
            <person name="Antoshechkin I."/>
            <person name="Sternberg P.W."/>
            <person name="Goodrich-Blair H."/>
            <person name="Dillman A.R."/>
        </authorList>
    </citation>
    <scope>NUCLEOTIDE SEQUENCE</scope>
    <source>
        <strain evidence="2">PS9179</strain>
        <tissue evidence="2">Whole animal</tissue>
    </source>
</reference>
<keyword evidence="3" id="KW-1185">Reference proteome</keyword>
<feature type="signal peptide" evidence="1">
    <location>
        <begin position="1"/>
        <end position="19"/>
    </location>
</feature>
<proteinExistence type="predicted"/>
<accession>A0AA39LT70</accession>